<evidence type="ECO:0000313" key="5">
    <source>
        <dbReference type="EMBL" id="RGS44394.1"/>
    </source>
</evidence>
<dbReference type="SMART" id="SM00411">
    <property type="entry name" value="BHL"/>
    <property type="match status" value="1"/>
</dbReference>
<dbReference type="GO" id="GO:0030527">
    <property type="term" value="F:structural constituent of chromatin"/>
    <property type="evidence" value="ECO:0007669"/>
    <property type="project" value="InterPro"/>
</dbReference>
<dbReference type="SUPFAM" id="SSF47729">
    <property type="entry name" value="IHF-like DNA-binding proteins"/>
    <property type="match status" value="1"/>
</dbReference>
<dbReference type="PANTHER" id="PTHR33175:SF3">
    <property type="entry name" value="DNA-BINDING PROTEIN HU-BETA"/>
    <property type="match status" value="1"/>
</dbReference>
<accession>A0A412IWC2</accession>
<evidence type="ECO:0000313" key="6">
    <source>
        <dbReference type="Proteomes" id="UP000283295"/>
    </source>
</evidence>
<gene>
    <name evidence="5" type="ORF">DWX94_00975</name>
</gene>
<dbReference type="GO" id="GO:0030261">
    <property type="term" value="P:chromosome condensation"/>
    <property type="evidence" value="ECO:0007669"/>
    <property type="project" value="UniProtKB-KW"/>
</dbReference>
<dbReference type="AlphaFoldDB" id="A0A412IWC2"/>
<dbReference type="OrthoDB" id="9799835at2"/>
<reference evidence="5 6" key="1">
    <citation type="submission" date="2018-08" db="EMBL/GenBank/DDBJ databases">
        <title>A genome reference for cultivated species of the human gut microbiota.</title>
        <authorList>
            <person name="Zou Y."/>
            <person name="Xue W."/>
            <person name="Luo G."/>
        </authorList>
    </citation>
    <scope>NUCLEOTIDE SEQUENCE [LARGE SCALE GENOMIC DNA]</scope>
    <source>
        <strain evidence="5 6">AF22-21</strain>
    </source>
</reference>
<evidence type="ECO:0000256" key="2">
    <source>
        <dbReference type="ARBA" id="ARBA00023067"/>
    </source>
</evidence>
<dbReference type="InterPro" id="IPR010992">
    <property type="entry name" value="IHF-like_DNA-bd_dom_sf"/>
</dbReference>
<dbReference type="PRINTS" id="PR01727">
    <property type="entry name" value="DNABINDINGHU"/>
</dbReference>
<comment type="similarity">
    <text evidence="1 4">Belongs to the bacterial histone-like protein family.</text>
</comment>
<dbReference type="PANTHER" id="PTHR33175">
    <property type="entry name" value="DNA-BINDING PROTEIN HU"/>
    <property type="match status" value="1"/>
</dbReference>
<evidence type="ECO:0000256" key="4">
    <source>
        <dbReference type="RuleBase" id="RU003939"/>
    </source>
</evidence>
<dbReference type="Gene3D" id="4.10.520.10">
    <property type="entry name" value="IHF-like DNA-binding proteins"/>
    <property type="match status" value="1"/>
</dbReference>
<dbReference type="Proteomes" id="UP000283295">
    <property type="component" value="Unassembled WGS sequence"/>
</dbReference>
<sequence length="96" mass="10643">MNKKNIVKEIAKKNGLTQVQTMEIVDDFLSAIVDAVAAGERIQFIGFGTFEPFKQKARTVHNLATGTAKDVPEKMIPKFKPSKCFKEAVANNFANK</sequence>
<dbReference type="EMBL" id="QRVK01000001">
    <property type="protein sequence ID" value="RGS44394.1"/>
    <property type="molecule type" value="Genomic_DNA"/>
</dbReference>
<evidence type="ECO:0000256" key="3">
    <source>
        <dbReference type="ARBA" id="ARBA00023125"/>
    </source>
</evidence>
<evidence type="ECO:0000256" key="1">
    <source>
        <dbReference type="ARBA" id="ARBA00010529"/>
    </source>
</evidence>
<comment type="caution">
    <text evidence="5">The sequence shown here is derived from an EMBL/GenBank/DDBJ whole genome shotgun (WGS) entry which is preliminary data.</text>
</comment>
<protein>
    <submittedName>
        <fullName evidence="5">HU family DNA-binding protein</fullName>
    </submittedName>
</protein>
<organism evidence="5 6">
    <name type="scientific">Coprococcus eutactus</name>
    <dbReference type="NCBI Taxonomy" id="33043"/>
    <lineage>
        <taxon>Bacteria</taxon>
        <taxon>Bacillati</taxon>
        <taxon>Bacillota</taxon>
        <taxon>Clostridia</taxon>
        <taxon>Lachnospirales</taxon>
        <taxon>Lachnospiraceae</taxon>
        <taxon>Coprococcus</taxon>
    </lineage>
</organism>
<dbReference type="GO" id="GO:0003677">
    <property type="term" value="F:DNA binding"/>
    <property type="evidence" value="ECO:0007669"/>
    <property type="project" value="UniProtKB-KW"/>
</dbReference>
<dbReference type="Pfam" id="PF00216">
    <property type="entry name" value="Bac_DNA_binding"/>
    <property type="match status" value="1"/>
</dbReference>
<keyword evidence="2" id="KW-0226">DNA condensation</keyword>
<keyword evidence="3 5" id="KW-0238">DNA-binding</keyword>
<name>A0A412IWC2_9FIRM</name>
<proteinExistence type="inferred from homology"/>
<dbReference type="CDD" id="cd13836">
    <property type="entry name" value="IHF_B"/>
    <property type="match status" value="1"/>
</dbReference>
<dbReference type="InterPro" id="IPR000119">
    <property type="entry name" value="Hist_DNA-bd"/>
</dbReference>